<feature type="transmembrane region" description="Helical" evidence="10">
    <location>
        <begin position="409"/>
        <end position="433"/>
    </location>
</feature>
<dbReference type="GeneID" id="111469382"/>
<evidence type="ECO:0000256" key="9">
    <source>
        <dbReference type="ARBA" id="ARBA00038341"/>
    </source>
</evidence>
<keyword evidence="8 10" id="KW-0472">Membrane</keyword>
<evidence type="ECO:0000259" key="12">
    <source>
        <dbReference type="Pfam" id="PF23256"/>
    </source>
</evidence>
<feature type="domain" description="Cation/H+ exchanger transmembrane" evidence="11">
    <location>
        <begin position="47"/>
        <end position="429"/>
    </location>
</feature>
<evidence type="ECO:0000256" key="1">
    <source>
        <dbReference type="ARBA" id="ARBA00004141"/>
    </source>
</evidence>
<dbReference type="InterPro" id="IPR038770">
    <property type="entry name" value="Na+/solute_symporter_sf"/>
</dbReference>
<feature type="transmembrane region" description="Helical" evidence="10">
    <location>
        <begin position="270"/>
        <end position="299"/>
    </location>
</feature>
<dbReference type="AlphaFoldDB" id="A0A6J1I5C0"/>
<dbReference type="Gene3D" id="1.20.1530.20">
    <property type="match status" value="1"/>
</dbReference>
<feature type="domain" description="Cation/H(+) antiporter C-terminal" evidence="13">
    <location>
        <begin position="631"/>
        <end position="776"/>
    </location>
</feature>
<keyword evidence="3" id="KW-0633">Potassium transport</keyword>
<feature type="transmembrane region" description="Helical" evidence="10">
    <location>
        <begin position="101"/>
        <end position="122"/>
    </location>
</feature>
<accession>A0A6J1I5C0</accession>
<dbReference type="Pfam" id="PF23259">
    <property type="entry name" value="CHX17_C"/>
    <property type="match status" value="1"/>
</dbReference>
<evidence type="ECO:0000259" key="13">
    <source>
        <dbReference type="Pfam" id="PF23259"/>
    </source>
</evidence>
<feature type="domain" description="Cation/H(+) antiporter central" evidence="12">
    <location>
        <begin position="488"/>
        <end position="610"/>
    </location>
</feature>
<feature type="transmembrane region" description="Helical" evidence="10">
    <location>
        <begin position="38"/>
        <end position="57"/>
    </location>
</feature>
<dbReference type="InterPro" id="IPR006153">
    <property type="entry name" value="Cation/H_exchanger_TM"/>
</dbReference>
<keyword evidence="14" id="KW-1185">Reference proteome</keyword>
<proteinExistence type="inferred from homology"/>
<protein>
    <submittedName>
        <fullName evidence="15">Cation/H(+) antiporter 15-like</fullName>
    </submittedName>
</protein>
<dbReference type="GO" id="GO:0016020">
    <property type="term" value="C:membrane"/>
    <property type="evidence" value="ECO:0007669"/>
    <property type="project" value="UniProtKB-SubCell"/>
</dbReference>
<dbReference type="Proteomes" id="UP000504608">
    <property type="component" value="Unplaced"/>
</dbReference>
<dbReference type="GO" id="GO:0006885">
    <property type="term" value="P:regulation of pH"/>
    <property type="evidence" value="ECO:0007669"/>
    <property type="project" value="TreeGrafter"/>
</dbReference>
<evidence type="ECO:0000256" key="2">
    <source>
        <dbReference type="ARBA" id="ARBA00022448"/>
    </source>
</evidence>
<feature type="transmembrane region" description="Helical" evidence="10">
    <location>
        <begin position="232"/>
        <end position="249"/>
    </location>
</feature>
<keyword evidence="2" id="KW-0813">Transport</keyword>
<evidence type="ECO:0000259" key="11">
    <source>
        <dbReference type="Pfam" id="PF00999"/>
    </source>
</evidence>
<dbReference type="InterPro" id="IPR057291">
    <property type="entry name" value="CHX17_2nd"/>
</dbReference>
<dbReference type="PANTHER" id="PTHR32468">
    <property type="entry name" value="CATION/H + ANTIPORTER"/>
    <property type="match status" value="1"/>
</dbReference>
<feature type="transmembrane region" description="Helical" evidence="10">
    <location>
        <begin position="197"/>
        <end position="220"/>
    </location>
</feature>
<reference evidence="15" key="1">
    <citation type="submission" date="2025-08" db="UniProtKB">
        <authorList>
            <consortium name="RefSeq"/>
        </authorList>
    </citation>
    <scope>IDENTIFICATION</scope>
    <source>
        <tissue evidence="15">Young leaves</tissue>
    </source>
</reference>
<feature type="transmembrane region" description="Helical" evidence="10">
    <location>
        <begin position="129"/>
        <end position="147"/>
    </location>
</feature>
<evidence type="ECO:0000256" key="8">
    <source>
        <dbReference type="ARBA" id="ARBA00023136"/>
    </source>
</evidence>
<name>A0A6J1I5C0_CUCMA</name>
<dbReference type="Pfam" id="PF00999">
    <property type="entry name" value="Na_H_Exchanger"/>
    <property type="match status" value="1"/>
</dbReference>
<evidence type="ECO:0000256" key="10">
    <source>
        <dbReference type="SAM" id="Phobius"/>
    </source>
</evidence>
<dbReference type="GO" id="GO:1902600">
    <property type="term" value="P:proton transmembrane transport"/>
    <property type="evidence" value="ECO:0007669"/>
    <property type="project" value="InterPro"/>
</dbReference>
<comment type="similarity">
    <text evidence="9">Belongs to the monovalent cation:proton antiporter 2 (CPA2) transporter (TC 2.A.37) family. CHX (TC 2.A.37.4) subfamily.</text>
</comment>
<organism evidence="14 15">
    <name type="scientific">Cucurbita maxima</name>
    <name type="common">Pumpkin</name>
    <name type="synonym">Winter squash</name>
    <dbReference type="NCBI Taxonomy" id="3661"/>
    <lineage>
        <taxon>Eukaryota</taxon>
        <taxon>Viridiplantae</taxon>
        <taxon>Streptophyta</taxon>
        <taxon>Embryophyta</taxon>
        <taxon>Tracheophyta</taxon>
        <taxon>Spermatophyta</taxon>
        <taxon>Magnoliopsida</taxon>
        <taxon>eudicotyledons</taxon>
        <taxon>Gunneridae</taxon>
        <taxon>Pentapetalae</taxon>
        <taxon>rosids</taxon>
        <taxon>fabids</taxon>
        <taxon>Cucurbitales</taxon>
        <taxon>Cucurbitaceae</taxon>
        <taxon>Cucurbiteae</taxon>
        <taxon>Cucurbita</taxon>
    </lineage>
</organism>
<keyword evidence="6 10" id="KW-1133">Transmembrane helix</keyword>
<dbReference type="GO" id="GO:0006813">
    <property type="term" value="P:potassium ion transport"/>
    <property type="evidence" value="ECO:0007669"/>
    <property type="project" value="UniProtKB-KW"/>
</dbReference>
<dbReference type="Pfam" id="PF23256">
    <property type="entry name" value="CHX17_2nd"/>
    <property type="match status" value="1"/>
</dbReference>
<evidence type="ECO:0000313" key="14">
    <source>
        <dbReference type="Proteomes" id="UP000504608"/>
    </source>
</evidence>
<dbReference type="PANTHER" id="PTHR32468:SF66">
    <property type="entry name" value="CATION_H+ EXCHANGER DOMAIN-CONTAINING PROTEIN"/>
    <property type="match status" value="1"/>
</dbReference>
<dbReference type="KEGG" id="cmax:111469382"/>
<comment type="subcellular location">
    <subcellularLocation>
        <location evidence="1">Membrane</location>
        <topology evidence="1">Multi-pass membrane protein</topology>
    </subcellularLocation>
</comment>
<dbReference type="InterPro" id="IPR057290">
    <property type="entry name" value="CHX17_C"/>
</dbReference>
<feature type="transmembrane region" description="Helical" evidence="10">
    <location>
        <begin position="346"/>
        <end position="367"/>
    </location>
</feature>
<dbReference type="OrthoDB" id="1868135at2759"/>
<feature type="transmembrane region" description="Helical" evidence="10">
    <location>
        <begin position="319"/>
        <end position="339"/>
    </location>
</feature>
<dbReference type="InterPro" id="IPR050794">
    <property type="entry name" value="CPA2_transporter"/>
</dbReference>
<evidence type="ECO:0000256" key="5">
    <source>
        <dbReference type="ARBA" id="ARBA00022958"/>
    </source>
</evidence>
<keyword evidence="7" id="KW-0406">Ion transport</keyword>
<evidence type="ECO:0000313" key="15">
    <source>
        <dbReference type="RefSeq" id="XP_022970379.1"/>
    </source>
</evidence>
<dbReference type="GO" id="GO:0012505">
    <property type="term" value="C:endomembrane system"/>
    <property type="evidence" value="ECO:0007669"/>
    <property type="project" value="TreeGrafter"/>
</dbReference>
<evidence type="ECO:0000256" key="6">
    <source>
        <dbReference type="ARBA" id="ARBA00022989"/>
    </source>
</evidence>
<feature type="transmembrane region" description="Helical" evidence="10">
    <location>
        <begin position="167"/>
        <end position="185"/>
    </location>
</feature>
<dbReference type="GO" id="GO:0015297">
    <property type="term" value="F:antiporter activity"/>
    <property type="evidence" value="ECO:0007669"/>
    <property type="project" value="InterPro"/>
</dbReference>
<dbReference type="RefSeq" id="XP_022970379.1">
    <property type="nucleotide sequence ID" value="XM_023114611.1"/>
</dbReference>
<evidence type="ECO:0000256" key="3">
    <source>
        <dbReference type="ARBA" id="ARBA00022538"/>
    </source>
</evidence>
<evidence type="ECO:0000256" key="4">
    <source>
        <dbReference type="ARBA" id="ARBA00022692"/>
    </source>
</evidence>
<gene>
    <name evidence="15" type="primary">LOC111469382</name>
</gene>
<keyword evidence="5" id="KW-0630">Potassium</keyword>
<evidence type="ECO:0000256" key="7">
    <source>
        <dbReference type="ARBA" id="ARBA00023065"/>
    </source>
</evidence>
<keyword evidence="4 10" id="KW-0812">Transmembrane</keyword>
<sequence>MSIRAAHNGSWVCQPNERYRSRGIFFGDNPFSFGNTVFLAQISVSSLLTCLLQCLLTPIGESSFFSQMLVGLALGPSFNGGNSPLLEVVFPYKSFYVSETFAFFGCMIFMFLMGVKMDLTLITKSGTKAMVIGVLVFLFPLLINYLLSVYLKSTIDMDGNLKDSLTAIGAFQSSSSFYVIACVLEDLNLLNSNIGRLALSSSMISGTLSWISIVICFTLRQTSLEQQDALPWMAVCVACMIILVIYILRPIMFWIVEQTNISGRPIKESYVFLMFIMMLFCSLFSEFVGQHFLLGPMILGLAVPDGPPLGSALVDKLESFVSSIMLPCYFVISGARINLSKLDMKSIWIVQLLAFGSLMGKLIGATLPSLYCKMPLVDSLTLGLIMSTQGISDILFLQQGLLLQMLDVNAYSVMVLAMMVMTGATSPIVKMLYNPSNKYRCNRRRRTIEHTSPNGELRVLLCIHHQDNTPSIINLLEVSNPTIKSPICFYLIHLIQLTGRASPLLIHHHPSRRSSKRCNLSDQIINAFQLFQQMSYDKVIMNAFTSVAPFATMHDDVCMLALEKRVSMVIVPFHKRRTMNVYEGSVNAIRAVNKNILSKAPCSVGILIDPMILPTTANTVPIMNRVELYKVGLIFVGGSDDREALAYATRMVEHPMVTLTVVRLIHPKGTTHQPADQEHDFEMLNEFKLIMSSSEIKHCFYEEVTASDCVGLIGVMRKMESNYDLILVGRRHDGDSELFVGLNEWHEYPELGFIGDMLATIDSPSDATVLVIQQQTIVGDHELLEDFRCLMDESFPTEVVKPLNSSNSCTKNLSLLDSLYH</sequence>